<evidence type="ECO:0000256" key="2">
    <source>
        <dbReference type="ARBA" id="ARBA00022485"/>
    </source>
</evidence>
<evidence type="ECO:0000256" key="4">
    <source>
        <dbReference type="ARBA" id="ARBA00022737"/>
    </source>
</evidence>
<dbReference type="GO" id="GO:0051539">
    <property type="term" value="F:4 iron, 4 sulfur cluster binding"/>
    <property type="evidence" value="ECO:0007669"/>
    <property type="project" value="UniProtKB-KW"/>
</dbReference>
<sequence>MNGIYFSGTGNTKYCMEVLTKTTNGKAVSIEAPEALEVLRISNEIALGYPIYFSDIPRIVKTFILEHADMFCGKHVFVIATMGLFSGDGAGIAARLLQKYGAVIIGGLHIRMPDCIADVKLLKKKPDENTALISAAQKKIIQTAECIKHGIYPKNGLSFLHRIVGLFGQRLWFKRHAKKLSERLRVRMERCIGCGICAANCPSKSLYIENNKAVFYPGNCTICYRCINNCPAKAITLIGTDVFEQCRFENYIKEDIL</sequence>
<evidence type="ECO:0000256" key="5">
    <source>
        <dbReference type="ARBA" id="ARBA00022982"/>
    </source>
</evidence>
<dbReference type="SUPFAM" id="SSF52218">
    <property type="entry name" value="Flavoproteins"/>
    <property type="match status" value="1"/>
</dbReference>
<feature type="domain" description="4Fe-4S ferredoxin-type" evidence="8">
    <location>
        <begin position="212"/>
        <end position="240"/>
    </location>
</feature>
<evidence type="ECO:0000256" key="3">
    <source>
        <dbReference type="ARBA" id="ARBA00022723"/>
    </source>
</evidence>
<feature type="domain" description="4Fe-4S ferredoxin-type" evidence="8">
    <location>
        <begin position="182"/>
        <end position="211"/>
    </location>
</feature>
<dbReference type="GO" id="GO:0046872">
    <property type="term" value="F:metal ion binding"/>
    <property type="evidence" value="ECO:0007669"/>
    <property type="project" value="UniProtKB-KW"/>
</dbReference>
<evidence type="ECO:0000256" key="7">
    <source>
        <dbReference type="ARBA" id="ARBA00023014"/>
    </source>
</evidence>
<evidence type="ECO:0000313" key="9">
    <source>
        <dbReference type="EMBL" id="QHX44408.1"/>
    </source>
</evidence>
<evidence type="ECO:0000256" key="6">
    <source>
        <dbReference type="ARBA" id="ARBA00023004"/>
    </source>
</evidence>
<dbReference type="InterPro" id="IPR029039">
    <property type="entry name" value="Flavoprotein-like_sf"/>
</dbReference>
<dbReference type="Proteomes" id="UP000464374">
    <property type="component" value="Chromosome"/>
</dbReference>
<keyword evidence="6" id="KW-0408">Iron</keyword>
<dbReference type="KEGG" id="trz:GWP43_14110"/>
<keyword evidence="1" id="KW-0813">Transport</keyword>
<dbReference type="SUPFAM" id="SSF54862">
    <property type="entry name" value="4Fe-4S ferredoxins"/>
    <property type="match status" value="1"/>
</dbReference>
<dbReference type="InterPro" id="IPR047964">
    <property type="entry name" value="EFR1-like"/>
</dbReference>
<dbReference type="InterPro" id="IPR026816">
    <property type="entry name" value="Flavodoxin_dom"/>
</dbReference>
<keyword evidence="5" id="KW-0249">Electron transport</keyword>
<keyword evidence="3" id="KW-0479">Metal-binding</keyword>
<keyword evidence="4" id="KW-0677">Repeat</keyword>
<dbReference type="NCBIfam" id="NF038196">
    <property type="entry name" value="ferrodoxin_EFR1"/>
    <property type="match status" value="1"/>
</dbReference>
<dbReference type="RefSeq" id="WP_162664676.1">
    <property type="nucleotide sequence ID" value="NZ_CP048020.1"/>
</dbReference>
<dbReference type="PROSITE" id="PS00198">
    <property type="entry name" value="4FE4S_FER_1"/>
    <property type="match status" value="2"/>
</dbReference>
<organism evidence="9 10">
    <name type="scientific">Treponema vincentii</name>
    <dbReference type="NCBI Taxonomy" id="69710"/>
    <lineage>
        <taxon>Bacteria</taxon>
        <taxon>Pseudomonadati</taxon>
        <taxon>Spirochaetota</taxon>
        <taxon>Spirochaetia</taxon>
        <taxon>Spirochaetales</taxon>
        <taxon>Treponemataceae</taxon>
        <taxon>Treponema</taxon>
    </lineage>
</organism>
<dbReference type="Pfam" id="PF13237">
    <property type="entry name" value="Fer4_10"/>
    <property type="match status" value="1"/>
</dbReference>
<proteinExistence type="predicted"/>
<dbReference type="PANTHER" id="PTHR43687:SF6">
    <property type="entry name" value="L-ASPARTATE SEMIALDEHYDE SULFURTRANSFERASE IRON-SULFUR SUBUNIT"/>
    <property type="match status" value="1"/>
</dbReference>
<evidence type="ECO:0000313" key="10">
    <source>
        <dbReference type="Proteomes" id="UP000464374"/>
    </source>
</evidence>
<dbReference type="PROSITE" id="PS51379">
    <property type="entry name" value="4FE4S_FER_2"/>
    <property type="match status" value="2"/>
</dbReference>
<protein>
    <submittedName>
        <fullName evidence="9">4Fe-4S dicluster domain-containing protein</fullName>
    </submittedName>
</protein>
<dbReference type="Gene3D" id="3.30.70.20">
    <property type="match status" value="1"/>
</dbReference>
<reference evidence="9 10" key="1">
    <citation type="submission" date="2020-01" db="EMBL/GenBank/DDBJ databases">
        <title>Complete genome sequence of a human oral phylogroup 1 Treponema sp. strain ATCC 700766, originally isolated from periodontitis dental plaque.</title>
        <authorList>
            <person name="Chan Y."/>
            <person name="Huo Y.-B."/>
            <person name="Yu X.-L."/>
            <person name="Zeng H."/>
            <person name="Leung W.-K."/>
            <person name="Watt R.M."/>
        </authorList>
    </citation>
    <scope>NUCLEOTIDE SEQUENCE [LARGE SCALE GENOMIC DNA]</scope>
    <source>
        <strain evidence="9 10">OMZ 804</strain>
    </source>
</reference>
<evidence type="ECO:0000256" key="1">
    <source>
        <dbReference type="ARBA" id="ARBA00022448"/>
    </source>
</evidence>
<keyword evidence="7" id="KW-0411">Iron-sulfur</keyword>
<dbReference type="InterPro" id="IPR050572">
    <property type="entry name" value="Fe-S_Ferredoxin"/>
</dbReference>
<dbReference type="AlphaFoldDB" id="A0A6P1Y3Q0"/>
<keyword evidence="2" id="KW-0004">4Fe-4S</keyword>
<name>A0A6P1Y3Q0_9SPIR</name>
<accession>A0A6P1Y3Q0</accession>
<evidence type="ECO:0000259" key="8">
    <source>
        <dbReference type="PROSITE" id="PS51379"/>
    </source>
</evidence>
<dbReference type="InterPro" id="IPR017900">
    <property type="entry name" value="4Fe4S_Fe_S_CS"/>
</dbReference>
<dbReference type="EMBL" id="CP048020">
    <property type="protein sequence ID" value="QHX44408.1"/>
    <property type="molecule type" value="Genomic_DNA"/>
</dbReference>
<gene>
    <name evidence="9" type="ORF">GWP43_14110</name>
</gene>
<dbReference type="InterPro" id="IPR017896">
    <property type="entry name" value="4Fe4S_Fe-S-bd"/>
</dbReference>
<dbReference type="Pfam" id="PF12724">
    <property type="entry name" value="Flavodoxin_5"/>
    <property type="match status" value="1"/>
</dbReference>
<dbReference type="Gene3D" id="3.40.50.360">
    <property type="match status" value="1"/>
</dbReference>
<dbReference type="PANTHER" id="PTHR43687">
    <property type="entry name" value="ADENYLYLSULFATE REDUCTASE, BETA SUBUNIT"/>
    <property type="match status" value="1"/>
</dbReference>